<dbReference type="STRING" id="349521.HCH_06372"/>
<dbReference type="KEGG" id="hch:HCH_06372"/>
<proteinExistence type="predicted"/>
<dbReference type="Proteomes" id="UP000000238">
    <property type="component" value="Chromosome"/>
</dbReference>
<accession>Q2S8K7</accession>
<dbReference type="RefSeq" id="WP_011400071.1">
    <property type="nucleotide sequence ID" value="NC_007645.1"/>
</dbReference>
<feature type="compositionally biased region" description="Low complexity" evidence="1">
    <location>
        <begin position="172"/>
        <end position="189"/>
    </location>
</feature>
<dbReference type="EMBL" id="CP000155">
    <property type="protein sequence ID" value="ABC33017.1"/>
    <property type="molecule type" value="Genomic_DNA"/>
</dbReference>
<organism evidence="2 3">
    <name type="scientific">Hahella chejuensis (strain KCTC 2396)</name>
    <dbReference type="NCBI Taxonomy" id="349521"/>
    <lineage>
        <taxon>Bacteria</taxon>
        <taxon>Pseudomonadati</taxon>
        <taxon>Pseudomonadota</taxon>
        <taxon>Gammaproteobacteria</taxon>
        <taxon>Oceanospirillales</taxon>
        <taxon>Hahellaceae</taxon>
        <taxon>Hahella</taxon>
    </lineage>
</organism>
<dbReference type="HOGENOM" id="CLU_703511_0_0_6"/>
<reference evidence="2 3" key="1">
    <citation type="journal article" date="2005" name="Nucleic Acids Res.">
        <title>Genomic blueprint of Hahella chejuensis, a marine microbe producing an algicidal agent.</title>
        <authorList>
            <person name="Jeong H."/>
            <person name="Yim J.H."/>
            <person name="Lee C."/>
            <person name="Choi S.-H."/>
            <person name="Park Y.K."/>
            <person name="Yoon S.H."/>
            <person name="Hur C.-G."/>
            <person name="Kang H.-Y."/>
            <person name="Kim D."/>
            <person name="Lee H.H."/>
            <person name="Park K.H."/>
            <person name="Park S.-H."/>
            <person name="Park H.-S."/>
            <person name="Lee H.K."/>
            <person name="Oh T.K."/>
            <person name="Kim J.F."/>
        </authorList>
    </citation>
    <scope>NUCLEOTIDE SEQUENCE [LARGE SCALE GENOMIC DNA]</scope>
    <source>
        <strain evidence="2 3">KCTC 2396</strain>
    </source>
</reference>
<dbReference type="eggNOG" id="COG3209">
    <property type="taxonomic scope" value="Bacteria"/>
</dbReference>
<keyword evidence="3" id="KW-1185">Reference proteome</keyword>
<protein>
    <submittedName>
        <fullName evidence="2">Uncharacterized protein</fullName>
    </submittedName>
</protein>
<dbReference type="AlphaFoldDB" id="Q2S8K7"/>
<name>Q2S8K7_HAHCH</name>
<evidence type="ECO:0000313" key="2">
    <source>
        <dbReference type="EMBL" id="ABC33017.1"/>
    </source>
</evidence>
<evidence type="ECO:0000256" key="1">
    <source>
        <dbReference type="SAM" id="MobiDB-lite"/>
    </source>
</evidence>
<evidence type="ECO:0000313" key="3">
    <source>
        <dbReference type="Proteomes" id="UP000000238"/>
    </source>
</evidence>
<feature type="region of interest" description="Disordered" evidence="1">
    <location>
        <begin position="146"/>
        <end position="190"/>
    </location>
</feature>
<sequence>MYSNRWYEFKHWSDITTADLPFAESPFFAAHYADRCLSSDATVGQVVNSLAGSHFRSMFGTFPGRGSRYFRKWRDDFVRDVERGEVLLVFKDKRKPFCPLIAEGENGLTPTNSEPSLANRLIVRANPPPPPPPAITGEVSDVSSFNGNLGWSSEKRDDESYRASQIKPGKVTSTGNTSNSEAESSEAGTIYSEQEVNEIVNDPAKRKELFKKHGITVGPYKKLQKISKPGYQREHFVPHSCFMERSRNAAAKEARSAVPIRRAFGRYTEGDAITYFVYDDQSQGTEHRYLTEAEEQFGQMLEAEGRYATVTEWLDHMEYITAMSLPMNDIMRAPDEYRARVPADEAAIVAKCIRREYEDYLDQCGCDKNALCSNLIGGGTVPEDEDFTRDAF</sequence>
<gene>
    <name evidence="2" type="ordered locus">HCH_06372</name>
</gene>
<dbReference type="OrthoDB" id="5755898at2"/>